<feature type="domain" description="CN hydrolase" evidence="2">
    <location>
        <begin position="292"/>
        <end position="554"/>
    </location>
</feature>
<dbReference type="EMBL" id="JXAK01000015">
    <property type="protein sequence ID" value="KIL40892.1"/>
    <property type="molecule type" value="Genomic_DNA"/>
</dbReference>
<reference evidence="3 4" key="1">
    <citation type="submission" date="2014-12" db="EMBL/GenBank/DDBJ databases">
        <title>Draft genome sequence of Paenibacillus kamchatkensis strain B-2647.</title>
        <authorList>
            <person name="Karlyshev A.V."/>
            <person name="Kudryashova E.B."/>
        </authorList>
    </citation>
    <scope>NUCLEOTIDE SEQUENCE [LARGE SCALE GENOMIC DNA]</scope>
    <source>
        <strain evidence="3 4">VKM B-2647</strain>
    </source>
</reference>
<accession>A0ABR5AIL3</accession>
<proteinExistence type="predicted"/>
<dbReference type="Proteomes" id="UP000031967">
    <property type="component" value="Unassembled WGS sequence"/>
</dbReference>
<dbReference type="PANTHER" id="PTHR43674:SF16">
    <property type="entry name" value="CARBON-NITROGEN FAMILY, PUTATIVE (AFU_ORTHOLOGUE AFUA_5G02350)-RELATED"/>
    <property type="match status" value="1"/>
</dbReference>
<name>A0ABR5AIL3_9BACL</name>
<dbReference type="RefSeq" id="WP_041047562.1">
    <property type="nucleotide sequence ID" value="NZ_JXAK01000015.1"/>
</dbReference>
<gene>
    <name evidence="3" type="ORF">SD70_10725</name>
</gene>
<evidence type="ECO:0000256" key="1">
    <source>
        <dbReference type="ARBA" id="ARBA00022801"/>
    </source>
</evidence>
<dbReference type="Gene3D" id="3.60.110.10">
    <property type="entry name" value="Carbon-nitrogen hydrolase"/>
    <property type="match status" value="2"/>
</dbReference>
<feature type="domain" description="CN hydrolase" evidence="2">
    <location>
        <begin position="9"/>
        <end position="252"/>
    </location>
</feature>
<dbReference type="CDD" id="cd07197">
    <property type="entry name" value="nitrilase"/>
    <property type="match status" value="1"/>
</dbReference>
<dbReference type="InterPro" id="IPR003010">
    <property type="entry name" value="C-N_Hydrolase"/>
</dbReference>
<protein>
    <submittedName>
        <fullName evidence="3">Nitrilase</fullName>
    </submittedName>
</protein>
<keyword evidence="4" id="KW-1185">Reference proteome</keyword>
<dbReference type="PROSITE" id="PS50263">
    <property type="entry name" value="CN_HYDROLASE"/>
    <property type="match status" value="2"/>
</dbReference>
<evidence type="ECO:0000313" key="4">
    <source>
        <dbReference type="Proteomes" id="UP000031967"/>
    </source>
</evidence>
<dbReference type="PANTHER" id="PTHR43674">
    <property type="entry name" value="NITRILASE C965.09-RELATED"/>
    <property type="match status" value="1"/>
</dbReference>
<dbReference type="SUPFAM" id="SSF56317">
    <property type="entry name" value="Carbon-nitrogen hydrolase"/>
    <property type="match status" value="2"/>
</dbReference>
<comment type="caution">
    <text evidence="3">The sequence shown here is derived from an EMBL/GenBank/DDBJ whole genome shotgun (WGS) entry which is preliminary data.</text>
</comment>
<evidence type="ECO:0000313" key="3">
    <source>
        <dbReference type="EMBL" id="KIL40892.1"/>
    </source>
</evidence>
<dbReference type="InterPro" id="IPR050345">
    <property type="entry name" value="Aliph_Amidase/BUP"/>
</dbReference>
<dbReference type="Pfam" id="PF00795">
    <property type="entry name" value="CN_hydrolase"/>
    <property type="match status" value="2"/>
</dbReference>
<evidence type="ECO:0000259" key="2">
    <source>
        <dbReference type="PROSITE" id="PS50263"/>
    </source>
</evidence>
<sequence>MTAPTLQPFKAACVQFNPQLNCREDNVAALLRVVEDAARQGARLIVTPEMATTGYHYRDREAIRPFVDTIPGRTTERFAEICRLYGSYIVLSMPEADAKTDLYYISAALIGPDGVIGTYRKTHLWECEARWAAAGDLGIPVFATDLGNIAITICMDSVYYETARAAALGGADILSFPTNSSGQSIAVLQARAEANGLYVVSANRSNKELGFHMVGGSAVWSPLGEKLAEAEVMASSDRVCDEPTIVYAEIDPSLYRNPAKERLKERRSGLYKDIMLSHLPWDERRDRQPRPIRAVLAQYEPVPGDKLANVRKMLQLIPGRAAPDQAAADLVVFPELSVTGPVDGLKPETIWDISEHIDGDAVALFRRAARERQTHFVFGFVEREGDRLYNSAVLIDDAGEVAGTYRKTHLQADERRWAHPGDSIAVFSTEMLGSIGVMIGYDAAFPEVAGVLAAQRADIIAIPSSWRGEISCALATDPLLTRHPYPDGAVAAWAGIAVAAQAYTLVANYVGTATPYGGRSAMYTLDPFYGLDRPIIASARDEEAVSVAFTTIQPEWWFNQQKMLDSRKPHHYTIMIEK</sequence>
<dbReference type="InterPro" id="IPR036526">
    <property type="entry name" value="C-N_Hydrolase_sf"/>
</dbReference>
<keyword evidence="1" id="KW-0378">Hydrolase</keyword>
<organism evidence="3 4">
    <name type="scientific">Gordoniibacillus kamchatkensis</name>
    <dbReference type="NCBI Taxonomy" id="1590651"/>
    <lineage>
        <taxon>Bacteria</taxon>
        <taxon>Bacillati</taxon>
        <taxon>Bacillota</taxon>
        <taxon>Bacilli</taxon>
        <taxon>Bacillales</taxon>
        <taxon>Paenibacillaceae</taxon>
        <taxon>Gordoniibacillus</taxon>
    </lineage>
</organism>